<evidence type="ECO:0000313" key="2">
    <source>
        <dbReference type="EMBL" id="KAG6484104.1"/>
    </source>
</evidence>
<evidence type="ECO:0008006" key="4">
    <source>
        <dbReference type="Google" id="ProtNLM"/>
    </source>
</evidence>
<evidence type="ECO:0000313" key="3">
    <source>
        <dbReference type="Proteomes" id="UP000734854"/>
    </source>
</evidence>
<dbReference type="Gene3D" id="3.40.1090.10">
    <property type="entry name" value="Cytosolic phospholipase A2 catalytic domain"/>
    <property type="match status" value="1"/>
</dbReference>
<gene>
    <name evidence="2" type="ORF">ZIOFF_060898</name>
</gene>
<proteinExistence type="predicted"/>
<sequence>MGFCVSRGRWRPSGTLEAIGDAEGRQGSKICGRGGIHVAGGSRWSSRRRRIREVEDRERLGLGARFCVSCVSSCTRIARDSLFNRFLWSRDGPGNTGPEDPNYQHRTCWTEENPLKNALLSGICISTSAAPTYLPGHYFETQDDQGTTKRFNLIDGGVAANNPTLSAISQVTKQILKSNTDFKSYEPVDYSRFLVISIGTGTDELAMGLLGWLYNRGKTPLIDIFSQASSGMVDIYAAVVFQALGSEGYLRIQDDTLTGDAASVDKSTEKNLKNLVEIGKKLLQKPVSMVNLETGHSEPVVDEKGGTTSNGDRLGNFAKKLSDERKHRQGRKRVWLHCMTVVDPIDL</sequence>
<reference evidence="2 3" key="1">
    <citation type="submission" date="2020-08" db="EMBL/GenBank/DDBJ databases">
        <title>Plant Genome Project.</title>
        <authorList>
            <person name="Zhang R.-G."/>
        </authorList>
    </citation>
    <scope>NUCLEOTIDE SEQUENCE [LARGE SCALE GENOMIC DNA]</scope>
    <source>
        <tissue evidence="2">Rhizome</tissue>
    </source>
</reference>
<dbReference type="Proteomes" id="UP000734854">
    <property type="component" value="Unassembled WGS sequence"/>
</dbReference>
<organism evidence="2 3">
    <name type="scientific">Zingiber officinale</name>
    <name type="common">Ginger</name>
    <name type="synonym">Amomum zingiber</name>
    <dbReference type="NCBI Taxonomy" id="94328"/>
    <lineage>
        <taxon>Eukaryota</taxon>
        <taxon>Viridiplantae</taxon>
        <taxon>Streptophyta</taxon>
        <taxon>Embryophyta</taxon>
        <taxon>Tracheophyta</taxon>
        <taxon>Spermatophyta</taxon>
        <taxon>Magnoliopsida</taxon>
        <taxon>Liliopsida</taxon>
        <taxon>Zingiberales</taxon>
        <taxon>Zingiberaceae</taxon>
        <taxon>Zingiber</taxon>
    </lineage>
</organism>
<dbReference type="GO" id="GO:0047372">
    <property type="term" value="F:monoacylglycerol lipase activity"/>
    <property type="evidence" value="ECO:0007669"/>
    <property type="project" value="TreeGrafter"/>
</dbReference>
<keyword evidence="3" id="KW-1185">Reference proteome</keyword>
<name>A0A8J5FPV6_ZINOF</name>
<dbReference type="GO" id="GO:0004620">
    <property type="term" value="F:phospholipase activity"/>
    <property type="evidence" value="ECO:0007669"/>
    <property type="project" value="TreeGrafter"/>
</dbReference>
<dbReference type="InterPro" id="IPR016035">
    <property type="entry name" value="Acyl_Trfase/lysoPLipase"/>
</dbReference>
<evidence type="ECO:0000256" key="1">
    <source>
        <dbReference type="SAM" id="MobiDB-lite"/>
    </source>
</evidence>
<feature type="region of interest" description="Disordered" evidence="1">
    <location>
        <begin position="297"/>
        <end position="325"/>
    </location>
</feature>
<protein>
    <recommendedName>
        <fullName evidence="4">Patatin</fullName>
    </recommendedName>
</protein>
<dbReference type="PANTHER" id="PTHR32176:SF103">
    <property type="entry name" value="OS08G0376550 PROTEIN"/>
    <property type="match status" value="1"/>
</dbReference>
<dbReference type="SUPFAM" id="SSF52151">
    <property type="entry name" value="FabD/lysophospholipase-like"/>
    <property type="match status" value="1"/>
</dbReference>
<comment type="caution">
    <text evidence="2">The sequence shown here is derived from an EMBL/GenBank/DDBJ whole genome shotgun (WGS) entry which is preliminary data.</text>
</comment>
<dbReference type="AlphaFoldDB" id="A0A8J5FPV6"/>
<accession>A0A8J5FPV6</accession>
<dbReference type="EMBL" id="JACMSC010000016">
    <property type="protein sequence ID" value="KAG6484104.1"/>
    <property type="molecule type" value="Genomic_DNA"/>
</dbReference>
<dbReference type="PANTHER" id="PTHR32176">
    <property type="entry name" value="XYLOSE ISOMERASE"/>
    <property type="match status" value="1"/>
</dbReference>